<dbReference type="GO" id="GO:0005154">
    <property type="term" value="F:epidermal growth factor receptor binding"/>
    <property type="evidence" value="ECO:0007669"/>
    <property type="project" value="TreeGrafter"/>
</dbReference>
<keyword evidence="7" id="KW-1133">Transmembrane helix</keyword>
<protein>
    <submittedName>
        <fullName evidence="11 12">Protransforming growth factor alpha-like isoform X1</fullName>
    </submittedName>
</protein>
<evidence type="ECO:0000256" key="2">
    <source>
        <dbReference type="ARBA" id="ARBA00022525"/>
    </source>
</evidence>
<dbReference type="Proteomes" id="UP000515159">
    <property type="component" value="Chromosome 4"/>
</dbReference>
<reference evidence="11 12" key="1">
    <citation type="submission" date="2025-04" db="UniProtKB">
        <authorList>
            <consortium name="RefSeq"/>
        </authorList>
    </citation>
    <scope>IDENTIFICATION</scope>
</reference>
<dbReference type="GO" id="GO:0005615">
    <property type="term" value="C:extracellular space"/>
    <property type="evidence" value="ECO:0007669"/>
    <property type="project" value="TreeGrafter"/>
</dbReference>
<evidence type="ECO:0000256" key="3">
    <source>
        <dbReference type="ARBA" id="ARBA00022536"/>
    </source>
</evidence>
<evidence type="ECO:0000256" key="1">
    <source>
        <dbReference type="ARBA" id="ARBA00004613"/>
    </source>
</evidence>
<evidence type="ECO:0000256" key="5">
    <source>
        <dbReference type="ARBA" id="ARBA00023157"/>
    </source>
</evidence>
<dbReference type="RefSeq" id="XP_033799071.1">
    <property type="nucleotide sequence ID" value="XM_033943180.1"/>
</dbReference>
<feature type="domain" description="EGF-like" evidence="9">
    <location>
        <begin position="36"/>
        <end position="76"/>
    </location>
</feature>
<evidence type="ECO:0000256" key="4">
    <source>
        <dbReference type="ARBA" id="ARBA00022729"/>
    </source>
</evidence>
<evidence type="ECO:0000313" key="11">
    <source>
        <dbReference type="RefSeq" id="XP_033799070.1"/>
    </source>
</evidence>
<feature type="chain" id="PRO_5044654107" evidence="8">
    <location>
        <begin position="17"/>
        <end position="145"/>
    </location>
</feature>
<organism evidence="10 12">
    <name type="scientific">Geotrypetes seraphini</name>
    <name type="common">Gaboon caecilian</name>
    <name type="synonym">Caecilia seraphini</name>
    <dbReference type="NCBI Taxonomy" id="260995"/>
    <lineage>
        <taxon>Eukaryota</taxon>
        <taxon>Metazoa</taxon>
        <taxon>Chordata</taxon>
        <taxon>Craniata</taxon>
        <taxon>Vertebrata</taxon>
        <taxon>Euteleostomi</taxon>
        <taxon>Amphibia</taxon>
        <taxon>Gymnophiona</taxon>
        <taxon>Geotrypetes</taxon>
    </lineage>
</organism>
<keyword evidence="10" id="KW-1185">Reference proteome</keyword>
<keyword evidence="5 6" id="KW-1015">Disulfide bond</keyword>
<evidence type="ECO:0000259" key="9">
    <source>
        <dbReference type="PROSITE" id="PS50026"/>
    </source>
</evidence>
<dbReference type="PROSITE" id="PS00022">
    <property type="entry name" value="EGF_1"/>
    <property type="match status" value="1"/>
</dbReference>
<dbReference type="GeneID" id="117359835"/>
<proteinExistence type="predicted"/>
<dbReference type="PANTHER" id="PTHR10740">
    <property type="entry name" value="TRANSFORMING GROWTH FACTOR ALPHA"/>
    <property type="match status" value="1"/>
</dbReference>
<evidence type="ECO:0000256" key="8">
    <source>
        <dbReference type="SAM" id="SignalP"/>
    </source>
</evidence>
<keyword evidence="3 6" id="KW-0245">EGF-like domain</keyword>
<keyword evidence="7" id="KW-0812">Transmembrane</keyword>
<keyword evidence="2" id="KW-0964">Secreted</keyword>
<feature type="disulfide bond" evidence="6">
    <location>
        <begin position="66"/>
        <end position="75"/>
    </location>
</feature>
<dbReference type="GO" id="GO:0007173">
    <property type="term" value="P:epidermal growth factor receptor signaling pathway"/>
    <property type="evidence" value="ECO:0007669"/>
    <property type="project" value="TreeGrafter"/>
</dbReference>
<dbReference type="Gene3D" id="2.10.25.10">
    <property type="entry name" value="Laminin"/>
    <property type="match status" value="1"/>
</dbReference>
<dbReference type="OrthoDB" id="9946464at2759"/>
<feature type="signal peptide" evidence="8">
    <location>
        <begin position="1"/>
        <end position="16"/>
    </location>
</feature>
<dbReference type="KEGG" id="gsh:117359835"/>
<evidence type="ECO:0000256" key="7">
    <source>
        <dbReference type="SAM" id="Phobius"/>
    </source>
</evidence>
<comment type="subcellular location">
    <subcellularLocation>
        <location evidence="1">Secreted</location>
    </subcellularLocation>
</comment>
<accession>A0A6P8RE67</accession>
<dbReference type="RefSeq" id="XP_033799070.1">
    <property type="nucleotide sequence ID" value="XM_033943179.1"/>
</dbReference>
<dbReference type="GO" id="GO:0008083">
    <property type="term" value="F:growth factor activity"/>
    <property type="evidence" value="ECO:0007669"/>
    <property type="project" value="TreeGrafter"/>
</dbReference>
<evidence type="ECO:0000313" key="12">
    <source>
        <dbReference type="RefSeq" id="XP_033799071.1"/>
    </source>
</evidence>
<dbReference type="PROSITE" id="PS50026">
    <property type="entry name" value="EGF_3"/>
    <property type="match status" value="1"/>
</dbReference>
<dbReference type="PROSITE" id="PS01186">
    <property type="entry name" value="EGF_2"/>
    <property type="match status" value="1"/>
</dbReference>
<feature type="transmembrane region" description="Helical" evidence="7">
    <location>
        <begin position="98"/>
        <end position="119"/>
    </location>
</feature>
<dbReference type="AlphaFoldDB" id="A0A6P8RE67"/>
<dbReference type="PANTHER" id="PTHR10740:SF14">
    <property type="entry name" value="EGF-LIKE DOMAIN-CONTAINING PROTEIN"/>
    <property type="match status" value="1"/>
</dbReference>
<dbReference type="GO" id="GO:0008284">
    <property type="term" value="P:positive regulation of cell population proliferation"/>
    <property type="evidence" value="ECO:0007669"/>
    <property type="project" value="TreeGrafter"/>
</dbReference>
<dbReference type="InterPro" id="IPR000742">
    <property type="entry name" value="EGF"/>
</dbReference>
<keyword evidence="4 8" id="KW-0732">Signal</keyword>
<name>A0A6P8RE67_GEOSA</name>
<evidence type="ECO:0000256" key="6">
    <source>
        <dbReference type="PROSITE-ProRule" id="PRU00076"/>
    </source>
</evidence>
<evidence type="ECO:0000313" key="10">
    <source>
        <dbReference type="Proteomes" id="UP000515159"/>
    </source>
</evidence>
<gene>
    <name evidence="11 12" type="primary">LOC117359835</name>
</gene>
<keyword evidence="7" id="KW-0472">Membrane</keyword>
<dbReference type="SUPFAM" id="SSF57196">
    <property type="entry name" value="EGF/Laminin"/>
    <property type="match status" value="1"/>
</dbReference>
<comment type="caution">
    <text evidence="6">Lacks conserved residue(s) required for the propagation of feature annotation.</text>
</comment>
<dbReference type="PRINTS" id="PR00009">
    <property type="entry name" value="EGFTGF"/>
</dbReference>
<sequence length="145" mass="15728">MLGFFFLLAGISSCLCRNSSSGIQESALSHSISPKMYAKCPEAYANYCVHGSCRLFISAAAAACICLRGYNGDRCQYVDLLHVMAKDPHVLSVTRTSAIAVLIVLACLTSMSFGIYFCIRRYNHPTPALLDNCDDIKGSNSNTNV</sequence>
<dbReference type="GO" id="GO:0045840">
    <property type="term" value="P:positive regulation of mitotic nuclear division"/>
    <property type="evidence" value="ECO:0007669"/>
    <property type="project" value="TreeGrafter"/>
</dbReference>